<keyword evidence="3" id="KW-1185">Reference proteome</keyword>
<dbReference type="Pfam" id="PF24536">
    <property type="entry name" value="NXPE4_C"/>
    <property type="match status" value="1"/>
</dbReference>
<dbReference type="PANTHER" id="PTHR14776:SF1">
    <property type="entry name" value="CADHERIN-LIKE AND PC-ESTERASE DOMAIN-CONTAINING PROTEIN 1"/>
    <property type="match status" value="1"/>
</dbReference>
<evidence type="ECO:0000313" key="3">
    <source>
        <dbReference type="Proteomes" id="UP000824782"/>
    </source>
</evidence>
<accession>A0AAV7BXQ1</accession>
<gene>
    <name evidence="2" type="ORF">GDO81_010200</name>
</gene>
<feature type="domain" description="NXPE C-terminal" evidence="1">
    <location>
        <begin position="59"/>
        <end position="126"/>
    </location>
</feature>
<sequence length="350" mass="40783">MIIYDGQPCGLQEIPKEIISGFSEASQRKCETGDAKGHWLVPCLTCSDNRTCDWRAISWQPYQCHHPLFQRHELQQCLKDRKIIFIGDSTNRGMMYYLMERVNGSLQEWQKTHDMKLYQNINSGRTRISYSYYPQFWIDMRKRPTFEEALVHLIKRSRPLENTNQTVLVAGGVQWLNPDHLQIIHKVLKRENLLDILVIIKSIGMGFHLPVHGIRSLSPVQVKQLSGENRLILKTAKLYGYEVVDTFSITMGRYKEFLQGKCGCHFHEAGPLLENTQLTDDLSLQTALWILVLKSKQVKERKMKLLKNYTFFGKIFPHVYDNLSYLKSLYHVQGPVNQVYSEILLSRMCT</sequence>
<name>A0AAV7BXQ1_ENGPU</name>
<evidence type="ECO:0000313" key="2">
    <source>
        <dbReference type="EMBL" id="KAG8577490.1"/>
    </source>
</evidence>
<dbReference type="Proteomes" id="UP000824782">
    <property type="component" value="Unassembled WGS sequence"/>
</dbReference>
<protein>
    <recommendedName>
        <fullName evidence="1">NXPE C-terminal domain-containing protein</fullName>
    </recommendedName>
</protein>
<reference evidence="2" key="1">
    <citation type="thesis" date="2020" institute="ProQuest LLC" country="789 East Eisenhower Parkway, Ann Arbor, MI, USA">
        <title>Comparative Genomics and Chromosome Evolution.</title>
        <authorList>
            <person name="Mudd A.B."/>
        </authorList>
    </citation>
    <scope>NUCLEOTIDE SEQUENCE</scope>
    <source>
        <strain evidence="2">237g6f4</strain>
        <tissue evidence="2">Blood</tissue>
    </source>
</reference>
<dbReference type="EMBL" id="WNYA01000004">
    <property type="protein sequence ID" value="KAG8577490.1"/>
    <property type="molecule type" value="Genomic_DNA"/>
</dbReference>
<comment type="caution">
    <text evidence="2">The sequence shown here is derived from an EMBL/GenBank/DDBJ whole genome shotgun (WGS) entry which is preliminary data.</text>
</comment>
<dbReference type="AlphaFoldDB" id="A0AAV7BXQ1"/>
<evidence type="ECO:0000259" key="1">
    <source>
        <dbReference type="Pfam" id="PF24536"/>
    </source>
</evidence>
<proteinExistence type="predicted"/>
<organism evidence="2 3">
    <name type="scientific">Engystomops pustulosus</name>
    <name type="common">Tungara frog</name>
    <name type="synonym">Physalaemus pustulosus</name>
    <dbReference type="NCBI Taxonomy" id="76066"/>
    <lineage>
        <taxon>Eukaryota</taxon>
        <taxon>Metazoa</taxon>
        <taxon>Chordata</taxon>
        <taxon>Craniata</taxon>
        <taxon>Vertebrata</taxon>
        <taxon>Euteleostomi</taxon>
        <taxon>Amphibia</taxon>
        <taxon>Batrachia</taxon>
        <taxon>Anura</taxon>
        <taxon>Neobatrachia</taxon>
        <taxon>Hyloidea</taxon>
        <taxon>Leptodactylidae</taxon>
        <taxon>Leiuperinae</taxon>
        <taxon>Engystomops</taxon>
    </lineage>
</organism>
<dbReference type="PANTHER" id="PTHR14776">
    <property type="entry name" value="CADHERIN-LIKE AND PC-ESTERASE DOMAIN-CONTAINING PROTEIN 1"/>
    <property type="match status" value="1"/>
</dbReference>
<dbReference type="InterPro" id="IPR057106">
    <property type="entry name" value="NXPE4_C"/>
</dbReference>